<protein>
    <submittedName>
        <fullName evidence="2">Sjogren's syndrome/scleroderma autoantigen 1 family protein</fullName>
    </submittedName>
</protein>
<name>A0ABT5X8U0_9EURY</name>
<evidence type="ECO:0000313" key="2">
    <source>
        <dbReference type="EMBL" id="MDF0591107.1"/>
    </source>
</evidence>
<evidence type="ECO:0000313" key="3">
    <source>
        <dbReference type="Proteomes" id="UP001220010"/>
    </source>
</evidence>
<accession>A0ABT5X8U0</accession>
<dbReference type="Proteomes" id="UP001220010">
    <property type="component" value="Unassembled WGS sequence"/>
</dbReference>
<organism evidence="2 3">
    <name type="scientific">Candidatus Methanocrinis natronophilus</name>
    <dbReference type="NCBI Taxonomy" id="3033396"/>
    <lineage>
        <taxon>Archaea</taxon>
        <taxon>Methanobacteriati</taxon>
        <taxon>Methanobacteriota</taxon>
        <taxon>Stenosarchaea group</taxon>
        <taxon>Methanomicrobia</taxon>
        <taxon>Methanotrichales</taxon>
        <taxon>Methanotrichaceae</taxon>
        <taxon>Methanocrinis</taxon>
    </lineage>
</organism>
<proteinExistence type="predicted"/>
<gene>
    <name evidence="2" type="ORF">P0O15_07990</name>
</gene>
<comment type="caution">
    <text evidence="2">The sequence shown here is derived from an EMBL/GenBank/DDBJ whole genome shotgun (WGS) entry which is preliminary data.</text>
</comment>
<keyword evidence="3" id="KW-1185">Reference proteome</keyword>
<dbReference type="InterPro" id="IPR009563">
    <property type="entry name" value="SSSCA1"/>
</dbReference>
<sequence length="175" mass="19319">MEEEEAIKRITRLLEMGGTMLANHHDCGAPLFRYKGEVVCPVCSFEEVGSVKAAYNEKRAPFEHREASSPAGRGQISPARRGEASGSSPGARIGYDQPFHPEAGNKGMIGHREGEPMGMAGEEMPDPDLKELKAVILEKIREISGKMRDEQDLGRLKSQIECVKEALEVLERLED</sequence>
<feature type="region of interest" description="Disordered" evidence="1">
    <location>
        <begin position="60"/>
        <end position="107"/>
    </location>
</feature>
<dbReference type="EMBL" id="JARFPK010000027">
    <property type="protein sequence ID" value="MDF0591107.1"/>
    <property type="molecule type" value="Genomic_DNA"/>
</dbReference>
<dbReference type="Pfam" id="PF06677">
    <property type="entry name" value="Auto_anti-p27"/>
    <property type="match status" value="1"/>
</dbReference>
<dbReference type="RefSeq" id="WP_316966848.1">
    <property type="nucleotide sequence ID" value="NZ_JARFPK010000027.1"/>
</dbReference>
<evidence type="ECO:0000256" key="1">
    <source>
        <dbReference type="SAM" id="MobiDB-lite"/>
    </source>
</evidence>
<reference evidence="2 3" key="1">
    <citation type="submission" date="2023-03" db="EMBL/GenBank/DDBJ databases">
        <title>WGS of Methanotrichaceae archaeon Mx.</title>
        <authorList>
            <person name="Sorokin D.Y."/>
            <person name="Merkel A.Y."/>
        </authorList>
    </citation>
    <scope>NUCLEOTIDE SEQUENCE [LARGE SCALE GENOMIC DNA]</scope>
    <source>
        <strain evidence="2 3">Mx</strain>
    </source>
</reference>